<name>A0A1H3RJQ5_9FIRM</name>
<dbReference type="EMBL" id="FNQE01000028">
    <property type="protein sequence ID" value="SDZ25896.1"/>
    <property type="molecule type" value="Genomic_DNA"/>
</dbReference>
<dbReference type="STRING" id="415015.SAMN05660462_02410"/>
<evidence type="ECO:0000313" key="3">
    <source>
        <dbReference type="Proteomes" id="UP000198625"/>
    </source>
</evidence>
<dbReference type="RefSeq" id="WP_091731640.1">
    <property type="nucleotide sequence ID" value="NZ_FNQE01000028.1"/>
</dbReference>
<dbReference type="OrthoDB" id="9809147at2"/>
<feature type="domain" description="LUD" evidence="1">
    <location>
        <begin position="14"/>
        <end position="207"/>
    </location>
</feature>
<gene>
    <name evidence="2" type="ORF">SAMN05660462_02410</name>
</gene>
<dbReference type="PANTHER" id="PTHR36179:SF2">
    <property type="entry name" value="LUD DOMAIN-CONTAINING PROTEIN"/>
    <property type="match status" value="1"/>
</dbReference>
<protein>
    <submittedName>
        <fullName evidence="2">Uncharacterized ACR, YkgG family COG1556</fullName>
    </submittedName>
</protein>
<dbReference type="Gene3D" id="3.40.50.10420">
    <property type="entry name" value="NagB/RpiA/CoA transferase-like"/>
    <property type="match status" value="1"/>
</dbReference>
<dbReference type="Pfam" id="PF02589">
    <property type="entry name" value="LUD_dom"/>
    <property type="match status" value="1"/>
</dbReference>
<dbReference type="AlphaFoldDB" id="A0A1H3RJQ5"/>
<organism evidence="2 3">
    <name type="scientific">Proteiniborus ethanoligenes</name>
    <dbReference type="NCBI Taxonomy" id="415015"/>
    <lineage>
        <taxon>Bacteria</taxon>
        <taxon>Bacillati</taxon>
        <taxon>Bacillota</taxon>
        <taxon>Clostridia</taxon>
        <taxon>Eubacteriales</taxon>
        <taxon>Proteiniborus</taxon>
    </lineage>
</organism>
<dbReference type="Proteomes" id="UP000198625">
    <property type="component" value="Unassembled WGS sequence"/>
</dbReference>
<dbReference type="InterPro" id="IPR003741">
    <property type="entry name" value="LUD_dom"/>
</dbReference>
<evidence type="ECO:0000313" key="2">
    <source>
        <dbReference type="EMBL" id="SDZ25896.1"/>
    </source>
</evidence>
<dbReference type="InterPro" id="IPR024185">
    <property type="entry name" value="FTHF_cligase-like_sf"/>
</dbReference>
<dbReference type="PANTHER" id="PTHR36179">
    <property type="entry name" value="LUD_DOM DOMAIN-CONTAINING PROTEIN"/>
    <property type="match status" value="1"/>
</dbReference>
<dbReference type="SUPFAM" id="SSF100950">
    <property type="entry name" value="NagB/RpiA/CoA transferase-like"/>
    <property type="match status" value="1"/>
</dbReference>
<dbReference type="InterPro" id="IPR037171">
    <property type="entry name" value="NagB/RpiA_transferase-like"/>
</dbReference>
<reference evidence="3" key="1">
    <citation type="submission" date="2016-10" db="EMBL/GenBank/DDBJ databases">
        <authorList>
            <person name="Varghese N."/>
            <person name="Submissions S."/>
        </authorList>
    </citation>
    <scope>NUCLEOTIDE SEQUENCE [LARGE SCALE GENOMIC DNA]</scope>
    <source>
        <strain evidence="3">DSM 21650</strain>
    </source>
</reference>
<proteinExistence type="predicted"/>
<accession>A0A1H3RJQ5</accession>
<dbReference type="PIRSF" id="PIRSF020269">
    <property type="entry name" value="DUF1121"/>
    <property type="match status" value="1"/>
</dbReference>
<dbReference type="InterPro" id="IPR009501">
    <property type="entry name" value="UCP020269"/>
</dbReference>
<sequence>MDKNAIFVVDERVKRTILNLEKNNIRGHYVQTEEDALRKIEELISEGDIVAVGGSMTLFEAGVIDLLRNGKYNFLDRYKEGLTAIDIKEIYRKSFSADAYFTSSNAITENGEIYNVDGTGNRVAAMLYGPDKVIIIVGRNKLVKDLDQAILRVKETAAPANNVRLNKDNPCTKVGHCMECKVDSRICNEYTVIKRQSFKDRIHVIIVNKELGY</sequence>
<keyword evidence="3" id="KW-1185">Reference proteome</keyword>
<evidence type="ECO:0000259" key="1">
    <source>
        <dbReference type="Pfam" id="PF02589"/>
    </source>
</evidence>